<feature type="compositionally biased region" description="Basic and acidic residues" evidence="1">
    <location>
        <begin position="24"/>
        <end position="40"/>
    </location>
</feature>
<dbReference type="Proteomes" id="UP000784294">
    <property type="component" value="Unassembled WGS sequence"/>
</dbReference>
<comment type="caution">
    <text evidence="2">The sequence shown here is derived from an EMBL/GenBank/DDBJ whole genome shotgun (WGS) entry which is preliminary data.</text>
</comment>
<keyword evidence="3" id="KW-1185">Reference proteome</keyword>
<organism evidence="2 3">
    <name type="scientific">Protopolystoma xenopodis</name>
    <dbReference type="NCBI Taxonomy" id="117903"/>
    <lineage>
        <taxon>Eukaryota</taxon>
        <taxon>Metazoa</taxon>
        <taxon>Spiralia</taxon>
        <taxon>Lophotrochozoa</taxon>
        <taxon>Platyhelminthes</taxon>
        <taxon>Monogenea</taxon>
        <taxon>Polyopisthocotylea</taxon>
        <taxon>Polystomatidea</taxon>
        <taxon>Polystomatidae</taxon>
        <taxon>Protopolystoma</taxon>
    </lineage>
</organism>
<protein>
    <submittedName>
        <fullName evidence="2">Uncharacterized protein</fullName>
    </submittedName>
</protein>
<proteinExistence type="predicted"/>
<accession>A0A3S5APM0</accession>
<dbReference type="AlphaFoldDB" id="A0A3S5APM0"/>
<gene>
    <name evidence="2" type="ORF">PXEA_LOCUS28157</name>
</gene>
<evidence type="ECO:0000313" key="3">
    <source>
        <dbReference type="Proteomes" id="UP000784294"/>
    </source>
</evidence>
<dbReference type="EMBL" id="CAAALY010248247">
    <property type="protein sequence ID" value="VEL34717.1"/>
    <property type="molecule type" value="Genomic_DNA"/>
</dbReference>
<feature type="region of interest" description="Disordered" evidence="1">
    <location>
        <begin position="1"/>
        <end position="40"/>
    </location>
</feature>
<reference evidence="2" key="1">
    <citation type="submission" date="2018-11" db="EMBL/GenBank/DDBJ databases">
        <authorList>
            <consortium name="Pathogen Informatics"/>
        </authorList>
    </citation>
    <scope>NUCLEOTIDE SEQUENCE</scope>
</reference>
<name>A0A3S5APM0_9PLAT</name>
<sequence length="103" mass="11496">MPRKLSTDSSGPQEEMQEALSKASRREKDQTPKTARDGIIDLKRPVPVKLDAQACEIATAQSRILHLAGRTSVDAEMRQWKVHITTVETKKPEASEAAIIRFN</sequence>
<evidence type="ECO:0000256" key="1">
    <source>
        <dbReference type="SAM" id="MobiDB-lite"/>
    </source>
</evidence>
<evidence type="ECO:0000313" key="2">
    <source>
        <dbReference type="EMBL" id="VEL34717.1"/>
    </source>
</evidence>